<protein>
    <submittedName>
        <fullName evidence="2">MarR family winged helix-turn-helix transcriptional regulator</fullName>
    </submittedName>
</protein>
<gene>
    <name evidence="2" type="ORF">ACFP0N_32815</name>
</gene>
<dbReference type="InterPro" id="IPR036388">
    <property type="entry name" value="WH-like_DNA-bd_sf"/>
</dbReference>
<name>A0ABW1F8W0_9ACTN</name>
<keyword evidence="3" id="KW-1185">Reference proteome</keyword>
<dbReference type="InterPro" id="IPR011991">
    <property type="entry name" value="ArsR-like_HTH"/>
</dbReference>
<dbReference type="PROSITE" id="PS50995">
    <property type="entry name" value="HTH_MARR_2"/>
    <property type="match status" value="1"/>
</dbReference>
<dbReference type="EMBL" id="JBHSOD010000064">
    <property type="protein sequence ID" value="MFC5889761.1"/>
    <property type="molecule type" value="Genomic_DNA"/>
</dbReference>
<sequence>MRSVDTDDPLAHAEMTFLLGMAFQLVLSEFVRRVEAAGHDDLRPMHGFAFQALRGPGLTSTELADRLGVTKQAAGQIVDDLEKGGYVQRRPHPAGGRRKLVVLTDKAHEHLTVAGGILHGLEAELADELRGRGLSLPRAELAAVIRSLSGDHLPPLRPTW</sequence>
<evidence type="ECO:0000313" key="3">
    <source>
        <dbReference type="Proteomes" id="UP001596067"/>
    </source>
</evidence>
<dbReference type="Pfam" id="PF12802">
    <property type="entry name" value="MarR_2"/>
    <property type="match status" value="1"/>
</dbReference>
<dbReference type="SMART" id="SM00347">
    <property type="entry name" value="HTH_MARR"/>
    <property type="match status" value="1"/>
</dbReference>
<accession>A0ABW1F8W0</accession>
<dbReference type="PANTHER" id="PTHR33164:SF99">
    <property type="entry name" value="MARR FAMILY REGULATORY PROTEIN"/>
    <property type="match status" value="1"/>
</dbReference>
<evidence type="ECO:0000259" key="1">
    <source>
        <dbReference type="PROSITE" id="PS50995"/>
    </source>
</evidence>
<dbReference type="PANTHER" id="PTHR33164">
    <property type="entry name" value="TRANSCRIPTIONAL REGULATOR, MARR FAMILY"/>
    <property type="match status" value="1"/>
</dbReference>
<dbReference type="Gene3D" id="1.10.10.10">
    <property type="entry name" value="Winged helix-like DNA-binding domain superfamily/Winged helix DNA-binding domain"/>
    <property type="match status" value="1"/>
</dbReference>
<dbReference type="Proteomes" id="UP001596067">
    <property type="component" value="Unassembled WGS sequence"/>
</dbReference>
<organism evidence="2 3">
    <name type="scientific">Kitasatospora aburaviensis</name>
    <dbReference type="NCBI Taxonomy" id="67265"/>
    <lineage>
        <taxon>Bacteria</taxon>
        <taxon>Bacillati</taxon>
        <taxon>Actinomycetota</taxon>
        <taxon>Actinomycetes</taxon>
        <taxon>Kitasatosporales</taxon>
        <taxon>Streptomycetaceae</taxon>
        <taxon>Kitasatospora</taxon>
    </lineage>
</organism>
<proteinExistence type="predicted"/>
<dbReference type="RefSeq" id="WP_345328643.1">
    <property type="nucleotide sequence ID" value="NZ_BAAAVH010000054.1"/>
</dbReference>
<comment type="caution">
    <text evidence="2">The sequence shown here is derived from an EMBL/GenBank/DDBJ whole genome shotgun (WGS) entry which is preliminary data.</text>
</comment>
<reference evidence="3" key="1">
    <citation type="journal article" date="2019" name="Int. J. Syst. Evol. Microbiol.">
        <title>The Global Catalogue of Microorganisms (GCM) 10K type strain sequencing project: providing services to taxonomists for standard genome sequencing and annotation.</title>
        <authorList>
            <consortium name="The Broad Institute Genomics Platform"/>
            <consortium name="The Broad Institute Genome Sequencing Center for Infectious Disease"/>
            <person name="Wu L."/>
            <person name="Ma J."/>
        </authorList>
    </citation>
    <scope>NUCLEOTIDE SEQUENCE [LARGE SCALE GENOMIC DNA]</scope>
    <source>
        <strain evidence="3">CGMCC 4.1469</strain>
    </source>
</reference>
<dbReference type="SUPFAM" id="SSF46785">
    <property type="entry name" value="Winged helix' DNA-binding domain"/>
    <property type="match status" value="1"/>
</dbReference>
<dbReference type="PRINTS" id="PR00598">
    <property type="entry name" value="HTHMARR"/>
</dbReference>
<dbReference type="InterPro" id="IPR000835">
    <property type="entry name" value="HTH_MarR-typ"/>
</dbReference>
<dbReference type="InterPro" id="IPR036390">
    <property type="entry name" value="WH_DNA-bd_sf"/>
</dbReference>
<feature type="domain" description="HTH marR-type" evidence="1">
    <location>
        <begin position="12"/>
        <end position="150"/>
    </location>
</feature>
<dbReference type="CDD" id="cd00090">
    <property type="entry name" value="HTH_ARSR"/>
    <property type="match status" value="1"/>
</dbReference>
<evidence type="ECO:0000313" key="2">
    <source>
        <dbReference type="EMBL" id="MFC5889761.1"/>
    </source>
</evidence>
<dbReference type="InterPro" id="IPR039422">
    <property type="entry name" value="MarR/SlyA-like"/>
</dbReference>